<dbReference type="PANTHER" id="PTHR23176">
    <property type="entry name" value="RHO/RAC/CDC GTPASE-ACTIVATING PROTEIN"/>
    <property type="match status" value="1"/>
</dbReference>
<organism evidence="3">
    <name type="scientific">Rhizophagus irregularis (strain DAOM 181602 / DAOM 197198 / MUCL 43194)</name>
    <name type="common">Arbuscular mycorrhizal fungus</name>
    <name type="synonym">Glomus intraradices</name>
    <dbReference type="NCBI Taxonomy" id="747089"/>
    <lineage>
        <taxon>Eukaryota</taxon>
        <taxon>Fungi</taxon>
        <taxon>Fungi incertae sedis</taxon>
        <taxon>Mucoromycota</taxon>
        <taxon>Glomeromycotina</taxon>
        <taxon>Glomeromycetes</taxon>
        <taxon>Glomerales</taxon>
        <taxon>Glomeraceae</taxon>
        <taxon>Rhizophagus</taxon>
    </lineage>
</organism>
<protein>
    <recommendedName>
        <fullName evidence="2">Rho-GAP domain-containing protein</fullName>
    </recommendedName>
</protein>
<dbReference type="Pfam" id="PF00620">
    <property type="entry name" value="RhoGAP"/>
    <property type="match status" value="1"/>
</dbReference>
<dbReference type="SMART" id="SM00324">
    <property type="entry name" value="RhoGAP"/>
    <property type="match status" value="1"/>
</dbReference>
<dbReference type="InterPro" id="IPR000198">
    <property type="entry name" value="RhoGAP_dom"/>
</dbReference>
<keyword evidence="1" id="KW-0343">GTPase activation</keyword>
<gene>
    <name evidence="3" type="ORF">GLOINDRAFT_42325</name>
</gene>
<name>U9UTR7_RHIID</name>
<feature type="non-terminal residue" evidence="3">
    <location>
        <position position="134"/>
    </location>
</feature>
<dbReference type="EMBL" id="KI274493">
    <property type="protein sequence ID" value="ESA23770.1"/>
    <property type="molecule type" value="Genomic_DNA"/>
</dbReference>
<sequence length="134" mass="15593">GLREVGIYRVPGADKAVNRLITAFNKNADAVDLSSEEYRDINIVAGALKRFFRDLPEPLMTFELYDEFIEANDLQDQDDKLYAIKDLLYRLPKPNFELLKRLIEHLERVTDYEETNHMYARNLAIVFGPNLLKS</sequence>
<reference evidence="3" key="1">
    <citation type="submission" date="2013-07" db="EMBL/GenBank/DDBJ databases">
        <title>The genome of an arbuscular mycorrhizal fungus provides insights into the evolution of the oldest plant symbiosis.</title>
        <authorList>
            <consortium name="DOE Joint Genome Institute"/>
            <person name="Tisserant E."/>
            <person name="Malbreil M."/>
            <person name="Kuo A."/>
            <person name="Kohler A."/>
            <person name="Symeonidi A."/>
            <person name="Balestrini R."/>
            <person name="Charron P."/>
            <person name="Duensing N."/>
            <person name="Frei-dit-Frey N."/>
            <person name="Gianinazzi-Pearson V."/>
            <person name="Gilbert B."/>
            <person name="Handa Y."/>
            <person name="Hijri M."/>
            <person name="Kaul R."/>
            <person name="Kawaguchi M."/>
            <person name="Krajinski F."/>
            <person name="Lammers P."/>
            <person name="Lapierre D."/>
            <person name="Masclaux F.G."/>
            <person name="Murat C."/>
            <person name="Morin E."/>
            <person name="Ndikumana S."/>
            <person name="Pagni M."/>
            <person name="Petitpierre D."/>
            <person name="Requena N."/>
            <person name="Rosikiewicz P."/>
            <person name="Riley R."/>
            <person name="Saito K."/>
            <person name="San Clemente H."/>
            <person name="Shapiro H."/>
            <person name="van Tuinen D."/>
            <person name="Becard G."/>
            <person name="Bonfante P."/>
            <person name="Paszkowski U."/>
            <person name="Shachar-Hill Y."/>
            <person name="Young J.P."/>
            <person name="Sanders I.R."/>
            <person name="Henrissat B."/>
            <person name="Rensing S.A."/>
            <person name="Grigoriev I.V."/>
            <person name="Corradi N."/>
            <person name="Roux C."/>
            <person name="Martin F."/>
        </authorList>
    </citation>
    <scope>NUCLEOTIDE SEQUENCE</scope>
    <source>
        <strain evidence="3">DAOM 197198</strain>
    </source>
</reference>
<dbReference type="AlphaFoldDB" id="U9UTR7"/>
<feature type="domain" description="Rho-GAP" evidence="2">
    <location>
        <begin position="1"/>
        <end position="134"/>
    </location>
</feature>
<evidence type="ECO:0000256" key="1">
    <source>
        <dbReference type="ARBA" id="ARBA00022468"/>
    </source>
</evidence>
<dbReference type="HOGENOM" id="CLU_015883_7_2_1"/>
<dbReference type="InterPro" id="IPR008936">
    <property type="entry name" value="Rho_GTPase_activation_prot"/>
</dbReference>
<proteinExistence type="predicted"/>
<dbReference type="GO" id="GO:0005737">
    <property type="term" value="C:cytoplasm"/>
    <property type="evidence" value="ECO:0007669"/>
    <property type="project" value="TreeGrafter"/>
</dbReference>
<dbReference type="VEuPathDB" id="FungiDB:RhiirFUN_005380"/>
<dbReference type="InterPro" id="IPR050729">
    <property type="entry name" value="Rho-GAP"/>
</dbReference>
<accession>U9UTR7</accession>
<dbReference type="eggNOG" id="KOG4407">
    <property type="taxonomic scope" value="Eukaryota"/>
</dbReference>
<feature type="non-terminal residue" evidence="3">
    <location>
        <position position="1"/>
    </location>
</feature>
<dbReference type="Gene3D" id="1.10.555.10">
    <property type="entry name" value="Rho GTPase activation protein"/>
    <property type="match status" value="1"/>
</dbReference>
<dbReference type="PANTHER" id="PTHR23176:SF129">
    <property type="entry name" value="RHO GTPASE ACTIVATING PROTEIN AT 16F, ISOFORM E-RELATED"/>
    <property type="match status" value="1"/>
</dbReference>
<dbReference type="GO" id="GO:0005096">
    <property type="term" value="F:GTPase activator activity"/>
    <property type="evidence" value="ECO:0007669"/>
    <property type="project" value="UniProtKB-KW"/>
</dbReference>
<dbReference type="SUPFAM" id="SSF48350">
    <property type="entry name" value="GTPase activation domain, GAP"/>
    <property type="match status" value="1"/>
</dbReference>
<evidence type="ECO:0000313" key="3">
    <source>
        <dbReference type="EMBL" id="ESA23770.1"/>
    </source>
</evidence>
<dbReference type="PROSITE" id="PS50238">
    <property type="entry name" value="RHOGAP"/>
    <property type="match status" value="1"/>
</dbReference>
<evidence type="ECO:0000259" key="2">
    <source>
        <dbReference type="PROSITE" id="PS50238"/>
    </source>
</evidence>
<dbReference type="GO" id="GO:0007165">
    <property type="term" value="P:signal transduction"/>
    <property type="evidence" value="ECO:0007669"/>
    <property type="project" value="InterPro"/>
</dbReference>